<evidence type="ECO:0000313" key="5">
    <source>
        <dbReference type="Proteomes" id="UP001160148"/>
    </source>
</evidence>
<accession>A0AAV0XCG3</accession>
<gene>
    <name evidence="4" type="ORF">MEUPH1_LOCUS20100</name>
</gene>
<organism evidence="4 5">
    <name type="scientific">Macrosiphum euphorbiae</name>
    <name type="common">potato aphid</name>
    <dbReference type="NCBI Taxonomy" id="13131"/>
    <lineage>
        <taxon>Eukaryota</taxon>
        <taxon>Metazoa</taxon>
        <taxon>Ecdysozoa</taxon>
        <taxon>Arthropoda</taxon>
        <taxon>Hexapoda</taxon>
        <taxon>Insecta</taxon>
        <taxon>Pterygota</taxon>
        <taxon>Neoptera</taxon>
        <taxon>Paraneoptera</taxon>
        <taxon>Hemiptera</taxon>
        <taxon>Sternorrhyncha</taxon>
        <taxon>Aphidomorpha</taxon>
        <taxon>Aphidoidea</taxon>
        <taxon>Aphididae</taxon>
        <taxon>Macrosiphini</taxon>
        <taxon>Macrosiphum</taxon>
    </lineage>
</organism>
<protein>
    <recommendedName>
        <fullName evidence="3">Cas12f1-like TNB domain-containing protein</fullName>
    </recommendedName>
</protein>
<dbReference type="Proteomes" id="UP001160148">
    <property type="component" value="Unassembled WGS sequence"/>
</dbReference>
<proteinExistence type="predicted"/>
<evidence type="ECO:0000256" key="2">
    <source>
        <dbReference type="SAM" id="MobiDB-lite"/>
    </source>
</evidence>
<dbReference type="GO" id="GO:0003677">
    <property type="term" value="F:DNA binding"/>
    <property type="evidence" value="ECO:0007669"/>
    <property type="project" value="UniProtKB-KW"/>
</dbReference>
<dbReference type="EMBL" id="CARXXK010000004">
    <property type="protein sequence ID" value="CAI6365379.1"/>
    <property type="molecule type" value="Genomic_DNA"/>
</dbReference>
<feature type="domain" description="Cas12f1-like TNB" evidence="3">
    <location>
        <begin position="112"/>
        <end position="186"/>
    </location>
</feature>
<evidence type="ECO:0000259" key="3">
    <source>
        <dbReference type="Pfam" id="PF07282"/>
    </source>
</evidence>
<keyword evidence="5" id="KW-1185">Reference proteome</keyword>
<dbReference type="InterPro" id="IPR010095">
    <property type="entry name" value="Cas12f1-like_TNB"/>
</dbReference>
<keyword evidence="1" id="KW-0238">DNA-binding</keyword>
<evidence type="ECO:0000256" key="1">
    <source>
        <dbReference type="ARBA" id="ARBA00023125"/>
    </source>
</evidence>
<dbReference type="Pfam" id="PF07282">
    <property type="entry name" value="Cas12f1-like_TNB"/>
    <property type="match status" value="1"/>
</dbReference>
<evidence type="ECO:0000313" key="4">
    <source>
        <dbReference type="EMBL" id="CAI6365379.1"/>
    </source>
</evidence>
<sequence>MTSKCCSTYADALAYTAYRLRHHERSHLRFSRHKLTKLAWFGKRCKSGAEDSLVQRLLDMDNDKTTEKRSQTPKVLVCFGDGSLRDGVSYGANRKPAVCSLRRAFHRRRDRCAVADVDEYMTTRCCSRCAKRMTMPPKHKKESTPPSPKSTGDIAIGRRRRHDHRFQFCPKCGITWNRDVNAARNIALVARRLVDYRKLYPNNNNFVTKK</sequence>
<reference evidence="4 5" key="1">
    <citation type="submission" date="2023-01" db="EMBL/GenBank/DDBJ databases">
        <authorList>
            <person name="Whitehead M."/>
        </authorList>
    </citation>
    <scope>NUCLEOTIDE SEQUENCE [LARGE SCALE GENOMIC DNA]</scope>
</reference>
<feature type="region of interest" description="Disordered" evidence="2">
    <location>
        <begin position="135"/>
        <end position="157"/>
    </location>
</feature>
<comment type="caution">
    <text evidence="4">The sequence shown here is derived from an EMBL/GenBank/DDBJ whole genome shotgun (WGS) entry which is preliminary data.</text>
</comment>
<dbReference type="AlphaFoldDB" id="A0AAV0XCG3"/>
<name>A0AAV0XCG3_9HEMI</name>